<evidence type="ECO:0000313" key="2">
    <source>
        <dbReference type="Proteomes" id="UP000008068"/>
    </source>
</evidence>
<name>G0MDA4_CAEBE</name>
<sequence>MVPKPESGTLVPAVSTDASTLPVKMKQEKSSLQIFMMTRQKLRKLYELERLFPSVFLEEKTKELEKNEEVKYILELAEQVNKDNEFQRNIESKAAAEKKIAMERAKEKLSERKIIHPESRVRKATKKLSPLVTAPEFVYVERKRVNVCYLRKLLIEIQIENEKEMKEMLQNSSHK</sequence>
<evidence type="ECO:0000313" key="1">
    <source>
        <dbReference type="EMBL" id="EGT49471.1"/>
    </source>
</evidence>
<reference evidence="2" key="1">
    <citation type="submission" date="2011-07" db="EMBL/GenBank/DDBJ databases">
        <authorList>
            <consortium name="Caenorhabditis brenneri Sequencing and Analysis Consortium"/>
            <person name="Wilson R.K."/>
        </authorList>
    </citation>
    <scope>NUCLEOTIDE SEQUENCE [LARGE SCALE GENOMIC DNA]</scope>
    <source>
        <strain evidence="2">PB2801</strain>
    </source>
</reference>
<gene>
    <name evidence="1" type="ORF">CAEBREN_15679</name>
</gene>
<protein>
    <submittedName>
        <fullName evidence="1">Uncharacterized protein</fullName>
    </submittedName>
</protein>
<dbReference type="AlphaFoldDB" id="G0MDA4"/>
<dbReference type="EMBL" id="GL379790">
    <property type="protein sequence ID" value="EGT49471.1"/>
    <property type="molecule type" value="Genomic_DNA"/>
</dbReference>
<dbReference type="InParanoid" id="G0MDA4"/>
<dbReference type="Proteomes" id="UP000008068">
    <property type="component" value="Unassembled WGS sequence"/>
</dbReference>
<organism evidence="2">
    <name type="scientific">Caenorhabditis brenneri</name>
    <name type="common">Nematode worm</name>
    <dbReference type="NCBI Taxonomy" id="135651"/>
    <lineage>
        <taxon>Eukaryota</taxon>
        <taxon>Metazoa</taxon>
        <taxon>Ecdysozoa</taxon>
        <taxon>Nematoda</taxon>
        <taxon>Chromadorea</taxon>
        <taxon>Rhabditida</taxon>
        <taxon>Rhabditina</taxon>
        <taxon>Rhabditomorpha</taxon>
        <taxon>Rhabditoidea</taxon>
        <taxon>Rhabditidae</taxon>
        <taxon>Peloderinae</taxon>
        <taxon>Caenorhabditis</taxon>
    </lineage>
</organism>
<dbReference type="HOGENOM" id="CLU_1533927_0_0_1"/>
<proteinExistence type="predicted"/>
<accession>G0MDA4</accession>
<keyword evidence="2" id="KW-1185">Reference proteome</keyword>